<keyword evidence="1" id="KW-0472">Membrane</keyword>
<proteinExistence type="predicted"/>
<evidence type="ECO:0000313" key="3">
    <source>
        <dbReference type="Proteomes" id="UP000244855"/>
    </source>
</evidence>
<accession>A0A2V1DMI4</accession>
<dbReference type="AlphaFoldDB" id="A0A2V1DMI4"/>
<organism evidence="2 3">
    <name type="scientific">Periconia macrospinosa</name>
    <dbReference type="NCBI Taxonomy" id="97972"/>
    <lineage>
        <taxon>Eukaryota</taxon>
        <taxon>Fungi</taxon>
        <taxon>Dikarya</taxon>
        <taxon>Ascomycota</taxon>
        <taxon>Pezizomycotina</taxon>
        <taxon>Dothideomycetes</taxon>
        <taxon>Pleosporomycetidae</taxon>
        <taxon>Pleosporales</taxon>
        <taxon>Massarineae</taxon>
        <taxon>Periconiaceae</taxon>
        <taxon>Periconia</taxon>
    </lineage>
</organism>
<reference evidence="2 3" key="1">
    <citation type="journal article" date="2018" name="Sci. Rep.">
        <title>Comparative genomics provides insights into the lifestyle and reveals functional heterogeneity of dark septate endophytic fungi.</title>
        <authorList>
            <person name="Knapp D.G."/>
            <person name="Nemeth J.B."/>
            <person name="Barry K."/>
            <person name="Hainaut M."/>
            <person name="Henrissat B."/>
            <person name="Johnson J."/>
            <person name="Kuo A."/>
            <person name="Lim J.H.P."/>
            <person name="Lipzen A."/>
            <person name="Nolan M."/>
            <person name="Ohm R.A."/>
            <person name="Tamas L."/>
            <person name="Grigoriev I.V."/>
            <person name="Spatafora J.W."/>
            <person name="Nagy L.G."/>
            <person name="Kovacs G.M."/>
        </authorList>
    </citation>
    <scope>NUCLEOTIDE SEQUENCE [LARGE SCALE GENOMIC DNA]</scope>
    <source>
        <strain evidence="2 3">DSE2036</strain>
    </source>
</reference>
<keyword evidence="1" id="KW-0812">Transmembrane</keyword>
<dbReference type="Proteomes" id="UP000244855">
    <property type="component" value="Unassembled WGS sequence"/>
</dbReference>
<keyword evidence="3" id="KW-1185">Reference proteome</keyword>
<protein>
    <submittedName>
        <fullName evidence="2">Uncharacterized protein</fullName>
    </submittedName>
</protein>
<feature type="transmembrane region" description="Helical" evidence="1">
    <location>
        <begin position="67"/>
        <end position="93"/>
    </location>
</feature>
<dbReference type="OrthoDB" id="5096049at2759"/>
<gene>
    <name evidence="2" type="ORF">DM02DRAFT_19352</name>
</gene>
<dbReference type="EMBL" id="KZ805399">
    <property type="protein sequence ID" value="PVH99135.1"/>
    <property type="molecule type" value="Genomic_DNA"/>
</dbReference>
<evidence type="ECO:0000256" key="1">
    <source>
        <dbReference type="SAM" id="Phobius"/>
    </source>
</evidence>
<name>A0A2V1DMI4_9PLEO</name>
<sequence>MASDLVRTIIIHFFKMFSAKTADEVTNGKHDLMHLVIANFGYRIQSQILHIPDRFGLFSPGPTCLQIWEGATVAILFTKLAVALAIVVPLLAFRRQLRNPGYGRDCFIAVTALKCCVYLWWAWYFTCEERKPGYKWHGCKYEYLSRE</sequence>
<feature type="transmembrane region" description="Helical" evidence="1">
    <location>
        <begin position="105"/>
        <end position="125"/>
    </location>
</feature>
<keyword evidence="1" id="KW-1133">Transmembrane helix</keyword>
<evidence type="ECO:0000313" key="2">
    <source>
        <dbReference type="EMBL" id="PVH99135.1"/>
    </source>
</evidence>